<dbReference type="InterPro" id="IPR014001">
    <property type="entry name" value="Helicase_ATP-bd"/>
</dbReference>
<evidence type="ECO:0000256" key="4">
    <source>
        <dbReference type="ARBA" id="ARBA00022763"/>
    </source>
</evidence>
<dbReference type="SUPFAM" id="SSF50249">
    <property type="entry name" value="Nucleic acid-binding proteins"/>
    <property type="match status" value="1"/>
</dbReference>
<dbReference type="NCBIfam" id="TIGR00643">
    <property type="entry name" value="recG"/>
    <property type="match status" value="1"/>
</dbReference>
<dbReference type="InterPro" id="IPR045562">
    <property type="entry name" value="RecG_dom3_C"/>
</dbReference>
<dbReference type="PANTHER" id="PTHR47964:SF1">
    <property type="entry name" value="ATP-DEPENDENT DNA HELICASE HOMOLOG RECG, CHLOROPLASTIC"/>
    <property type="match status" value="1"/>
</dbReference>
<name>B4D2B7_9BACT</name>
<evidence type="ECO:0000313" key="19">
    <source>
        <dbReference type="Proteomes" id="UP000005824"/>
    </source>
</evidence>
<comment type="function">
    <text evidence="15">Plays a critical role in recombination and DNA repair. Helps process Holliday junction intermediates to mature products by catalyzing branch migration. Has replication fork regression activity, unwinds stalled or blocked replication forks to make a HJ that can be resolved. Has a DNA unwinding activity characteristic of a DNA helicase with 3'-5' polarity.</text>
</comment>
<evidence type="ECO:0000313" key="18">
    <source>
        <dbReference type="EMBL" id="EDY19357.1"/>
    </source>
</evidence>
<dbReference type="FunCoup" id="B4D2B7">
    <property type="interactions" value="489"/>
</dbReference>
<keyword evidence="6 15" id="KW-0347">Helicase</keyword>
<evidence type="ECO:0000256" key="2">
    <source>
        <dbReference type="ARBA" id="ARBA00017846"/>
    </source>
</evidence>
<evidence type="ECO:0000256" key="15">
    <source>
        <dbReference type="RuleBase" id="RU363016"/>
    </source>
</evidence>
<evidence type="ECO:0000256" key="3">
    <source>
        <dbReference type="ARBA" id="ARBA00022741"/>
    </source>
</evidence>
<dbReference type="GO" id="GO:0043138">
    <property type="term" value="F:3'-5' DNA helicase activity"/>
    <property type="evidence" value="ECO:0007669"/>
    <property type="project" value="UniProtKB-EC"/>
</dbReference>
<dbReference type="Gene3D" id="2.40.50.140">
    <property type="entry name" value="Nucleic acid-binding proteins"/>
    <property type="match status" value="1"/>
</dbReference>
<gene>
    <name evidence="18" type="ORF">CfE428DRAFT_3042</name>
</gene>
<comment type="caution">
    <text evidence="18">The sequence shown here is derived from an EMBL/GenBank/DDBJ whole genome shotgun (WGS) entry which is preliminary data.</text>
</comment>
<dbReference type="InterPro" id="IPR033454">
    <property type="entry name" value="RecG_wedge"/>
</dbReference>
<comment type="similarity">
    <text evidence="1 15">Belongs to the helicase family. RecG subfamily.</text>
</comment>
<comment type="catalytic activity">
    <reaction evidence="14 15">
        <text>ATP + H2O = ADP + phosphate + H(+)</text>
        <dbReference type="Rhea" id="RHEA:13065"/>
        <dbReference type="ChEBI" id="CHEBI:15377"/>
        <dbReference type="ChEBI" id="CHEBI:15378"/>
        <dbReference type="ChEBI" id="CHEBI:30616"/>
        <dbReference type="ChEBI" id="CHEBI:43474"/>
        <dbReference type="ChEBI" id="CHEBI:456216"/>
        <dbReference type="EC" id="5.6.2.4"/>
    </reaction>
</comment>
<dbReference type="GO" id="GO:0006281">
    <property type="term" value="P:DNA repair"/>
    <property type="evidence" value="ECO:0007669"/>
    <property type="project" value="UniProtKB-UniRule"/>
</dbReference>
<dbReference type="InParanoid" id="B4D2B7"/>
<dbReference type="GO" id="GO:0016887">
    <property type="term" value="F:ATP hydrolysis activity"/>
    <property type="evidence" value="ECO:0007669"/>
    <property type="project" value="RHEA"/>
</dbReference>
<reference evidence="18 19" key="1">
    <citation type="journal article" date="2011" name="J. Bacteriol.">
        <title>Genome sequence of Chthoniobacter flavus Ellin428, an aerobic heterotrophic soil bacterium.</title>
        <authorList>
            <person name="Kant R."/>
            <person name="van Passel M.W."/>
            <person name="Palva A."/>
            <person name="Lucas S."/>
            <person name="Lapidus A."/>
            <person name="Glavina Del Rio T."/>
            <person name="Dalin E."/>
            <person name="Tice H."/>
            <person name="Bruce D."/>
            <person name="Goodwin L."/>
            <person name="Pitluck S."/>
            <person name="Larimer F.W."/>
            <person name="Land M.L."/>
            <person name="Hauser L."/>
            <person name="Sangwan P."/>
            <person name="de Vos W.M."/>
            <person name="Janssen P.H."/>
            <person name="Smidt H."/>
        </authorList>
    </citation>
    <scope>NUCLEOTIDE SEQUENCE [LARGE SCALE GENOMIC DNA]</scope>
    <source>
        <strain evidence="18 19">Ellin428</strain>
    </source>
</reference>
<dbReference type="InterPro" id="IPR027417">
    <property type="entry name" value="P-loop_NTPase"/>
</dbReference>
<evidence type="ECO:0000256" key="1">
    <source>
        <dbReference type="ARBA" id="ARBA00007504"/>
    </source>
</evidence>
<dbReference type="InterPro" id="IPR001650">
    <property type="entry name" value="Helicase_C-like"/>
</dbReference>
<keyword evidence="8" id="KW-0238">DNA-binding</keyword>
<evidence type="ECO:0000256" key="12">
    <source>
        <dbReference type="ARBA" id="ARBA00034617"/>
    </source>
</evidence>
<dbReference type="eggNOG" id="COG1200">
    <property type="taxonomic scope" value="Bacteria"/>
</dbReference>
<keyword evidence="19" id="KW-1185">Reference proteome</keyword>
<dbReference type="PROSITE" id="PS51192">
    <property type="entry name" value="HELICASE_ATP_BIND_1"/>
    <property type="match status" value="1"/>
</dbReference>
<dbReference type="EMBL" id="ABVL01000008">
    <property type="protein sequence ID" value="EDY19357.1"/>
    <property type="molecule type" value="Genomic_DNA"/>
</dbReference>
<dbReference type="SUPFAM" id="SSF52540">
    <property type="entry name" value="P-loop containing nucleoside triphosphate hydrolases"/>
    <property type="match status" value="2"/>
</dbReference>
<feature type="domain" description="Helicase C-terminal" evidence="17">
    <location>
        <begin position="462"/>
        <end position="622"/>
    </location>
</feature>
<dbReference type="AlphaFoldDB" id="B4D2B7"/>
<feature type="domain" description="Helicase ATP-binding" evidence="16">
    <location>
        <begin position="268"/>
        <end position="443"/>
    </location>
</feature>
<dbReference type="PROSITE" id="PS51194">
    <property type="entry name" value="HELICASE_CTER"/>
    <property type="match status" value="1"/>
</dbReference>
<evidence type="ECO:0000256" key="10">
    <source>
        <dbReference type="ARBA" id="ARBA00023204"/>
    </source>
</evidence>
<evidence type="ECO:0000256" key="8">
    <source>
        <dbReference type="ARBA" id="ARBA00023125"/>
    </source>
</evidence>
<dbReference type="InterPro" id="IPR011545">
    <property type="entry name" value="DEAD/DEAH_box_helicase_dom"/>
</dbReference>
<keyword evidence="11" id="KW-0413">Isomerase</keyword>
<proteinExistence type="inferred from homology"/>
<dbReference type="Pfam" id="PF00271">
    <property type="entry name" value="Helicase_C"/>
    <property type="match status" value="1"/>
</dbReference>
<protein>
    <recommendedName>
        <fullName evidence="2 15">ATP-dependent DNA helicase RecG</fullName>
        <ecNumber evidence="13 15">5.6.2.4</ecNumber>
    </recommendedName>
</protein>
<keyword evidence="10 15" id="KW-0234">DNA repair</keyword>
<dbReference type="SMART" id="SM00487">
    <property type="entry name" value="DEXDc"/>
    <property type="match status" value="1"/>
</dbReference>
<dbReference type="InterPro" id="IPR012340">
    <property type="entry name" value="NA-bd_OB-fold"/>
</dbReference>
<sequence length="693" mass="77382">MDWIPVPRRRQLERVGITTIDGLLTHFPKRYEDRTRFDHFPTGDSEEPVCVCGIVKKTSLRRIRGWQKMFDVILEEEEAHALSQPITCRWFNAHWVEKMIVTGQRLVVYGKPKRSGSSVVLAHPEFEIVENDAEVSLHLNRLTPIHRATEGLSPRVMRRLIWDVLEHMEKTPVESLIPDSLDATPRGWALRQVHFPDNQETLAKARRHLVLTEFFGMQLCVAAKRAEQTSQPGASHFVADTLMQRLHAALPFPLTGAQQRAIGEIRADLAALRPMNRLLHGDVGSGKTLVALSAMLLAVEAGYQAALMAPTQILAEQHYLNFLRLCEPLGLRVSLRTGARREDSSALPLFENAVQRVPGNDGIDPLPDSEPHILVGTHALLYEGAGFTRLGLAVIDEQHKFGVLQRARLRNQGVAPDVLVMTATPIPRTLTMTLYGDLDVSTLDELPAHRGKIVTGVRDAAKLPDAVKFLREHLEAGRQAYVVYPLIDESEKLEAKAAATEFAKWQEFLAPMPCALLHGRIAPEEKDAIMEKFRGGETKALIATTVIEVGIDVPNANIMLIENAERFGLAQLHQLRGRIGRGQHKSYCILLRSPKAEAETAEKLRILEATSDGFEIAEADLKLRGPGDILGTAQSGLPPLKLGDPLADHELMRLARNAAFLLFERDPQLERPENQRFRRVLAETRKLMLSQVS</sequence>
<dbReference type="STRING" id="497964.CfE428DRAFT_3042"/>
<dbReference type="CDD" id="cd17992">
    <property type="entry name" value="DEXHc_RecG"/>
    <property type="match status" value="1"/>
</dbReference>
<keyword evidence="4 15" id="KW-0227">DNA damage</keyword>
<dbReference type="Pfam" id="PF17191">
    <property type="entry name" value="RecG_wedge"/>
    <property type="match status" value="1"/>
</dbReference>
<evidence type="ECO:0000256" key="6">
    <source>
        <dbReference type="ARBA" id="ARBA00022806"/>
    </source>
</evidence>
<keyword evidence="5 15" id="KW-0378">Hydrolase</keyword>
<dbReference type="InterPro" id="IPR047112">
    <property type="entry name" value="RecG/Mfd"/>
</dbReference>
<evidence type="ECO:0000256" key="5">
    <source>
        <dbReference type="ARBA" id="ARBA00022801"/>
    </source>
</evidence>
<dbReference type="NCBIfam" id="NF008168">
    <property type="entry name" value="PRK10917.2-2"/>
    <property type="match status" value="1"/>
</dbReference>
<dbReference type="NCBIfam" id="NF008165">
    <property type="entry name" value="PRK10917.1-3"/>
    <property type="match status" value="1"/>
</dbReference>
<keyword evidence="3 15" id="KW-0547">Nucleotide-binding</keyword>
<evidence type="ECO:0000256" key="9">
    <source>
        <dbReference type="ARBA" id="ARBA00023172"/>
    </source>
</evidence>
<keyword evidence="9 15" id="KW-0233">DNA recombination</keyword>
<dbReference type="Gene3D" id="3.40.50.300">
    <property type="entry name" value="P-loop containing nucleotide triphosphate hydrolases"/>
    <property type="match status" value="2"/>
</dbReference>
<dbReference type="PANTHER" id="PTHR47964">
    <property type="entry name" value="ATP-DEPENDENT DNA HELICASE HOMOLOG RECG, CHLOROPLASTIC"/>
    <property type="match status" value="1"/>
</dbReference>
<evidence type="ECO:0000256" key="13">
    <source>
        <dbReference type="ARBA" id="ARBA00034808"/>
    </source>
</evidence>
<evidence type="ECO:0000256" key="11">
    <source>
        <dbReference type="ARBA" id="ARBA00023235"/>
    </source>
</evidence>
<keyword evidence="7 15" id="KW-0067">ATP-binding</keyword>
<evidence type="ECO:0000259" key="17">
    <source>
        <dbReference type="PROSITE" id="PS51194"/>
    </source>
</evidence>
<dbReference type="Pfam" id="PF19833">
    <property type="entry name" value="RecG_dom3_C"/>
    <property type="match status" value="1"/>
</dbReference>
<dbReference type="Proteomes" id="UP000005824">
    <property type="component" value="Unassembled WGS sequence"/>
</dbReference>
<dbReference type="Pfam" id="PF00270">
    <property type="entry name" value="DEAD"/>
    <property type="match status" value="1"/>
</dbReference>
<evidence type="ECO:0000259" key="16">
    <source>
        <dbReference type="PROSITE" id="PS51192"/>
    </source>
</evidence>
<dbReference type="GO" id="GO:0006310">
    <property type="term" value="P:DNA recombination"/>
    <property type="evidence" value="ECO:0007669"/>
    <property type="project" value="UniProtKB-UniRule"/>
</dbReference>
<accession>B4D2B7</accession>
<evidence type="ECO:0000256" key="7">
    <source>
        <dbReference type="ARBA" id="ARBA00022840"/>
    </source>
</evidence>
<dbReference type="InterPro" id="IPR004609">
    <property type="entry name" value="ATP-dep_DNA_helicase_RecG"/>
</dbReference>
<dbReference type="GO" id="GO:0005524">
    <property type="term" value="F:ATP binding"/>
    <property type="evidence" value="ECO:0007669"/>
    <property type="project" value="UniProtKB-KW"/>
</dbReference>
<dbReference type="GO" id="GO:0003677">
    <property type="term" value="F:DNA binding"/>
    <property type="evidence" value="ECO:0007669"/>
    <property type="project" value="UniProtKB-KW"/>
</dbReference>
<dbReference type="SMART" id="SM00490">
    <property type="entry name" value="HELICc"/>
    <property type="match status" value="1"/>
</dbReference>
<organism evidence="18 19">
    <name type="scientific">Chthoniobacter flavus Ellin428</name>
    <dbReference type="NCBI Taxonomy" id="497964"/>
    <lineage>
        <taxon>Bacteria</taxon>
        <taxon>Pseudomonadati</taxon>
        <taxon>Verrucomicrobiota</taxon>
        <taxon>Spartobacteria</taxon>
        <taxon>Chthoniobacterales</taxon>
        <taxon>Chthoniobacteraceae</taxon>
        <taxon>Chthoniobacter</taxon>
    </lineage>
</organism>
<comment type="catalytic activity">
    <reaction evidence="12 15">
        <text>Couples ATP hydrolysis with the unwinding of duplex DNA by translocating in the 3'-5' direction.</text>
        <dbReference type="EC" id="5.6.2.4"/>
    </reaction>
</comment>
<dbReference type="CDD" id="cd04488">
    <property type="entry name" value="RecG_wedge_OBF"/>
    <property type="match status" value="1"/>
</dbReference>
<dbReference type="EC" id="5.6.2.4" evidence="13 15"/>
<evidence type="ECO:0000256" key="14">
    <source>
        <dbReference type="ARBA" id="ARBA00048988"/>
    </source>
</evidence>